<accession>A0A1R1C562</accession>
<proteinExistence type="predicted"/>
<gene>
    <name evidence="2" type="ORF">BK131_04335</name>
</gene>
<dbReference type="AlphaFoldDB" id="A0A1R1C562"/>
<sequence>MEIKYSPYSKEQQLRSKRVKPTQKQKGDISDVVDKQVKERSQGICEACGEKRAIDRAHLTGRGHIDHRTQVYDLAHLCKECHQMFDGTVAGIRMRRLLAAIINHALEVPGNSRKSKEPNGSVFDG</sequence>
<protein>
    <submittedName>
        <fullName evidence="2">Uncharacterized protein</fullName>
    </submittedName>
</protein>
<evidence type="ECO:0000256" key="1">
    <source>
        <dbReference type="SAM" id="MobiDB-lite"/>
    </source>
</evidence>
<comment type="caution">
    <text evidence="2">The sequence shown here is derived from an EMBL/GenBank/DDBJ whole genome shotgun (WGS) entry which is preliminary data.</text>
</comment>
<evidence type="ECO:0000313" key="3">
    <source>
        <dbReference type="Proteomes" id="UP000187134"/>
    </source>
</evidence>
<dbReference type="EMBL" id="MRTJ01000001">
    <property type="protein sequence ID" value="OMF17199.1"/>
    <property type="molecule type" value="Genomic_DNA"/>
</dbReference>
<evidence type="ECO:0000313" key="2">
    <source>
        <dbReference type="EMBL" id="OMF17199.1"/>
    </source>
</evidence>
<reference evidence="2 3" key="1">
    <citation type="submission" date="2016-11" db="EMBL/GenBank/DDBJ databases">
        <title>Paenibacillus species isolates.</title>
        <authorList>
            <person name="Beno S.M."/>
        </authorList>
    </citation>
    <scope>NUCLEOTIDE SEQUENCE [LARGE SCALE GENOMIC DNA]</scope>
    <source>
        <strain evidence="2 3">FSL H8-0246</strain>
    </source>
</reference>
<dbReference type="OrthoDB" id="2628547at2"/>
<feature type="region of interest" description="Disordered" evidence="1">
    <location>
        <begin position="1"/>
        <end position="31"/>
    </location>
</feature>
<name>A0A1R1C562_PAEAM</name>
<organism evidence="2 3">
    <name type="scientific">Paenibacillus amylolyticus</name>
    <dbReference type="NCBI Taxonomy" id="1451"/>
    <lineage>
        <taxon>Bacteria</taxon>
        <taxon>Bacillati</taxon>
        <taxon>Bacillota</taxon>
        <taxon>Bacilli</taxon>
        <taxon>Bacillales</taxon>
        <taxon>Paenibacillaceae</taxon>
        <taxon>Paenibacillus</taxon>
    </lineage>
</organism>
<dbReference type="Proteomes" id="UP000187134">
    <property type="component" value="Unassembled WGS sequence"/>
</dbReference>
<dbReference type="RefSeq" id="WP_076330563.1">
    <property type="nucleotide sequence ID" value="NZ_MRTJ01000001.1"/>
</dbReference>